<proteinExistence type="inferred from homology"/>
<dbReference type="SFLD" id="SFLDG01065">
    <property type="entry name" value="anaerobic_coproporphyrinogen-I"/>
    <property type="match status" value="1"/>
</dbReference>
<name>A0A2T7UFA5_9BURK</name>
<dbReference type="SUPFAM" id="SSF102114">
    <property type="entry name" value="Radical SAM enzymes"/>
    <property type="match status" value="1"/>
</dbReference>
<dbReference type="InterPro" id="IPR007197">
    <property type="entry name" value="rSAM"/>
</dbReference>
<dbReference type="InterPro" id="IPR013785">
    <property type="entry name" value="Aldolase_TIM"/>
</dbReference>
<dbReference type="InterPro" id="IPR058240">
    <property type="entry name" value="rSAM_sf"/>
</dbReference>
<dbReference type="GO" id="GO:0004109">
    <property type="term" value="F:coproporphyrinogen oxidase activity"/>
    <property type="evidence" value="ECO:0007669"/>
    <property type="project" value="InterPro"/>
</dbReference>
<keyword evidence="10" id="KW-0004">4Fe-4S</keyword>
<dbReference type="InterPro" id="IPR034505">
    <property type="entry name" value="Coproporphyrinogen-III_oxidase"/>
</dbReference>
<dbReference type="GO" id="GO:0006779">
    <property type="term" value="P:porphyrin-containing compound biosynthetic process"/>
    <property type="evidence" value="ECO:0007669"/>
    <property type="project" value="InterPro"/>
</dbReference>
<evidence type="ECO:0000259" key="11">
    <source>
        <dbReference type="PROSITE" id="PS51918"/>
    </source>
</evidence>
<organism evidence="12 13">
    <name type="scientific">Limnohabitans planktonicus II-D5</name>
    <dbReference type="NCBI Taxonomy" id="1293045"/>
    <lineage>
        <taxon>Bacteria</taxon>
        <taxon>Pseudomonadati</taxon>
        <taxon>Pseudomonadota</taxon>
        <taxon>Betaproteobacteria</taxon>
        <taxon>Burkholderiales</taxon>
        <taxon>Comamonadaceae</taxon>
        <taxon>Limnohabitans</taxon>
    </lineage>
</organism>
<comment type="function">
    <text evidence="10">Probably acts as a heme chaperone, transferring heme to an unknown acceptor. Binds one molecule of heme per monomer, possibly covalently. Binds 1 [4Fe-4S] cluster. The cluster is coordinated with 3 cysteines and an exchangeable S-adenosyl-L-methionine.</text>
</comment>
<keyword evidence="7 10" id="KW-0408">Iron</keyword>
<gene>
    <name evidence="12" type="ORF">H663_007420</name>
</gene>
<dbReference type="EMBL" id="LFYT02000006">
    <property type="protein sequence ID" value="PVE43379.1"/>
    <property type="molecule type" value="Genomic_DNA"/>
</dbReference>
<evidence type="ECO:0000256" key="3">
    <source>
        <dbReference type="ARBA" id="ARBA00017228"/>
    </source>
</evidence>
<keyword evidence="4 10" id="KW-0349">Heme</keyword>
<dbReference type="OrthoDB" id="9808022at2"/>
<protein>
    <recommendedName>
        <fullName evidence="3 10">Heme chaperone HemW</fullName>
    </recommendedName>
</protein>
<evidence type="ECO:0000256" key="2">
    <source>
        <dbReference type="ARBA" id="ARBA00006100"/>
    </source>
</evidence>
<keyword evidence="6 10" id="KW-0479">Metal-binding</keyword>
<keyword evidence="13" id="KW-1185">Reference proteome</keyword>
<keyword evidence="5 10" id="KW-0949">S-adenosyl-L-methionine</keyword>
<evidence type="ECO:0000256" key="1">
    <source>
        <dbReference type="ARBA" id="ARBA00001966"/>
    </source>
</evidence>
<evidence type="ECO:0000313" key="13">
    <source>
        <dbReference type="Proteomes" id="UP000037507"/>
    </source>
</evidence>
<dbReference type="SFLD" id="SFLDF00288">
    <property type="entry name" value="HemN-like__clustered_with_nucl"/>
    <property type="match status" value="1"/>
</dbReference>
<dbReference type="GO" id="GO:0046872">
    <property type="term" value="F:metal ion binding"/>
    <property type="evidence" value="ECO:0007669"/>
    <property type="project" value="UniProtKB-UniRule"/>
</dbReference>
<comment type="caution">
    <text evidence="12">The sequence shown here is derived from an EMBL/GenBank/DDBJ whole genome shotgun (WGS) entry which is preliminary data.</text>
</comment>
<dbReference type="GO" id="GO:0005737">
    <property type="term" value="C:cytoplasm"/>
    <property type="evidence" value="ECO:0007669"/>
    <property type="project" value="UniProtKB-SubCell"/>
</dbReference>
<evidence type="ECO:0000256" key="10">
    <source>
        <dbReference type="RuleBase" id="RU364116"/>
    </source>
</evidence>
<dbReference type="GO" id="GO:0051539">
    <property type="term" value="F:4 iron, 4 sulfur cluster binding"/>
    <property type="evidence" value="ECO:0007669"/>
    <property type="project" value="UniProtKB-UniRule"/>
</dbReference>
<comment type="cofactor">
    <cofactor evidence="1">
        <name>[4Fe-4S] cluster</name>
        <dbReference type="ChEBI" id="CHEBI:49883"/>
    </cofactor>
</comment>
<evidence type="ECO:0000256" key="5">
    <source>
        <dbReference type="ARBA" id="ARBA00022691"/>
    </source>
</evidence>
<evidence type="ECO:0000256" key="9">
    <source>
        <dbReference type="ARBA" id="ARBA00023186"/>
    </source>
</evidence>
<dbReference type="PANTHER" id="PTHR13932">
    <property type="entry name" value="COPROPORPHYRINIGEN III OXIDASE"/>
    <property type="match status" value="1"/>
</dbReference>
<dbReference type="NCBIfam" id="TIGR00539">
    <property type="entry name" value="hemN_rel"/>
    <property type="match status" value="1"/>
</dbReference>
<dbReference type="PANTHER" id="PTHR13932:SF5">
    <property type="entry name" value="RADICAL S-ADENOSYL METHIONINE DOMAIN-CONTAINING PROTEIN 1, MITOCHONDRIAL"/>
    <property type="match status" value="1"/>
</dbReference>
<comment type="similarity">
    <text evidence="2">Belongs to the anaerobic coproporphyrinogen-III oxidase family. HemW subfamily.</text>
</comment>
<dbReference type="RefSeq" id="WP_053170662.1">
    <property type="nucleotide sequence ID" value="NZ_LFYT02000006.1"/>
</dbReference>
<evidence type="ECO:0000256" key="8">
    <source>
        <dbReference type="ARBA" id="ARBA00023014"/>
    </source>
</evidence>
<sequence length="402" mass="45064">MSHPLDPVHAMRPGMLQLKALPPLSLYVHLPWCIKKCPYCDFNSHEWRAGDDRSMQSQYIDALLADLEASLPLIWGRSIQTVFLGGGTPSLFTPEAIDQLMGGIRARVRLAPDAEITLEANPGTFEKDRFKAFRQAGITRLSIGVQSFNNAHLKSLGRVHDRDQALAAVTEAAQVFDTFNLDLMYALPGQTLEDLSEDIQTALAFAPPHISIYHLTIEPNTVFAKFPPALPEDDLAYEMMDRITELTASRGLSRYEVSAYAQPGHACAHNLNYWQYGDYLGIGAGAHSKLSFAHRLVRQVRFREPQLYMQQAMKGEPVTQNTEVSRQDLPFEYMLNALRLREGFALTDFAERTGLAVTSIQKGLQEAERLGLIQRDLIRVWPTVRGFDFLSDLQALFLSDAA</sequence>
<dbReference type="SFLD" id="SFLDS00029">
    <property type="entry name" value="Radical_SAM"/>
    <property type="match status" value="1"/>
</dbReference>
<reference evidence="12" key="1">
    <citation type="submission" date="2017-04" db="EMBL/GenBank/DDBJ databases">
        <title>Unexpected and diverse lifestyles within the genus Limnohabitans.</title>
        <authorList>
            <person name="Kasalicky V."/>
            <person name="Mehrshad M."/>
            <person name="Andrei S.-A."/>
            <person name="Salcher M."/>
            <person name="Kratochvilova H."/>
            <person name="Simek K."/>
            <person name="Ghai R."/>
        </authorList>
    </citation>
    <scope>NUCLEOTIDE SEQUENCE [LARGE SCALE GENOMIC DNA]</scope>
    <source>
        <strain evidence="12">II-D5</strain>
    </source>
</reference>
<dbReference type="CDD" id="cd01335">
    <property type="entry name" value="Radical_SAM"/>
    <property type="match status" value="1"/>
</dbReference>
<dbReference type="STRING" id="1293045.H663_05640"/>
<feature type="domain" description="Radical SAM core" evidence="11">
    <location>
        <begin position="18"/>
        <end position="253"/>
    </location>
</feature>
<evidence type="ECO:0000256" key="6">
    <source>
        <dbReference type="ARBA" id="ARBA00022723"/>
    </source>
</evidence>
<dbReference type="InterPro" id="IPR004559">
    <property type="entry name" value="HemW-like"/>
</dbReference>
<evidence type="ECO:0000313" key="12">
    <source>
        <dbReference type="EMBL" id="PVE43379.1"/>
    </source>
</evidence>
<dbReference type="SMART" id="SM00729">
    <property type="entry name" value="Elp3"/>
    <property type="match status" value="1"/>
</dbReference>
<keyword evidence="10" id="KW-0963">Cytoplasm</keyword>
<keyword evidence="8 10" id="KW-0411">Iron-sulfur</keyword>
<evidence type="ECO:0000256" key="4">
    <source>
        <dbReference type="ARBA" id="ARBA00022617"/>
    </source>
</evidence>
<dbReference type="InterPro" id="IPR010723">
    <property type="entry name" value="HemN_C"/>
</dbReference>
<dbReference type="SFLD" id="SFLDF00562">
    <property type="entry name" value="HemN-like__clustered_with_heat"/>
    <property type="match status" value="1"/>
</dbReference>
<keyword evidence="9 10" id="KW-0143">Chaperone</keyword>
<dbReference type="SFLD" id="SFLDG01082">
    <property type="entry name" value="B12-binding_domain_containing"/>
    <property type="match status" value="1"/>
</dbReference>
<dbReference type="PROSITE" id="PS51918">
    <property type="entry name" value="RADICAL_SAM"/>
    <property type="match status" value="1"/>
</dbReference>
<accession>A0A2T7UFA5</accession>
<evidence type="ECO:0000256" key="7">
    <source>
        <dbReference type="ARBA" id="ARBA00023004"/>
    </source>
</evidence>
<dbReference type="InterPro" id="IPR006638">
    <property type="entry name" value="Elp3/MiaA/NifB-like_rSAM"/>
</dbReference>
<dbReference type="Pfam" id="PF06969">
    <property type="entry name" value="HemN_C"/>
    <property type="match status" value="1"/>
</dbReference>
<dbReference type="Gene3D" id="3.20.20.70">
    <property type="entry name" value="Aldolase class I"/>
    <property type="match status" value="1"/>
</dbReference>
<comment type="subcellular location">
    <subcellularLocation>
        <location evidence="10">Cytoplasm</location>
    </subcellularLocation>
</comment>
<dbReference type="Pfam" id="PF04055">
    <property type="entry name" value="Radical_SAM"/>
    <property type="match status" value="1"/>
</dbReference>
<dbReference type="Proteomes" id="UP000037507">
    <property type="component" value="Unassembled WGS sequence"/>
</dbReference>
<dbReference type="AlphaFoldDB" id="A0A2T7UFA5"/>